<accession>A0A183AIA3</accession>
<keyword evidence="3" id="KW-1185">Reference proteome</keyword>
<name>A0A183AIA3_9TREM</name>
<reference evidence="4" key="1">
    <citation type="submission" date="2016-06" db="UniProtKB">
        <authorList>
            <consortium name="WormBaseParasite"/>
        </authorList>
    </citation>
    <scope>IDENTIFICATION</scope>
</reference>
<gene>
    <name evidence="2" type="ORF">ECPE_LOCUS6688</name>
</gene>
<protein>
    <submittedName>
        <fullName evidence="2 4">Uncharacterized protein</fullName>
    </submittedName>
</protein>
<feature type="compositionally biased region" description="Polar residues" evidence="1">
    <location>
        <begin position="170"/>
        <end position="180"/>
    </location>
</feature>
<proteinExistence type="predicted"/>
<evidence type="ECO:0000256" key="1">
    <source>
        <dbReference type="SAM" id="MobiDB-lite"/>
    </source>
</evidence>
<organism evidence="4">
    <name type="scientific">Echinostoma caproni</name>
    <dbReference type="NCBI Taxonomy" id="27848"/>
    <lineage>
        <taxon>Eukaryota</taxon>
        <taxon>Metazoa</taxon>
        <taxon>Spiralia</taxon>
        <taxon>Lophotrochozoa</taxon>
        <taxon>Platyhelminthes</taxon>
        <taxon>Trematoda</taxon>
        <taxon>Digenea</taxon>
        <taxon>Plagiorchiida</taxon>
        <taxon>Echinostomata</taxon>
        <taxon>Echinostomatoidea</taxon>
        <taxon>Echinostomatidae</taxon>
        <taxon>Echinostoma</taxon>
    </lineage>
</organism>
<evidence type="ECO:0000313" key="3">
    <source>
        <dbReference type="Proteomes" id="UP000272942"/>
    </source>
</evidence>
<feature type="region of interest" description="Disordered" evidence="1">
    <location>
        <begin position="152"/>
        <end position="180"/>
    </location>
</feature>
<dbReference type="Proteomes" id="UP000272942">
    <property type="component" value="Unassembled WGS sequence"/>
</dbReference>
<evidence type="ECO:0000313" key="4">
    <source>
        <dbReference type="WBParaSite" id="ECPE_0000670101-mRNA-1"/>
    </source>
</evidence>
<sequence length="233" mass="26028">MGWPKRSWKRLRLKAHKIMASEKQNDAMNPPTSQVEPYPTLCPSVTTLASNSKVSTPSLLLHSSCEASAGTVMRSMDSRCTDSAATSHTVYGPQIVHVCSRAVISAEPVDRSVPSEQSTLPVVLTTANCPRVFEVPNNDLIHSEDRIELLDSSDDDESEENSQIHKPPDENQSSPQNIPNTLDVHATLLDQRSTFEPACLTEAELRNRITLYELRLEILELKRAYWLQKLHSL</sequence>
<reference evidence="2 3" key="2">
    <citation type="submission" date="2018-11" db="EMBL/GenBank/DDBJ databases">
        <authorList>
            <consortium name="Pathogen Informatics"/>
        </authorList>
    </citation>
    <scope>NUCLEOTIDE SEQUENCE [LARGE SCALE GENOMIC DNA]</scope>
    <source>
        <strain evidence="2 3">Egypt</strain>
    </source>
</reference>
<evidence type="ECO:0000313" key="2">
    <source>
        <dbReference type="EMBL" id="VDP79055.1"/>
    </source>
</evidence>
<dbReference type="WBParaSite" id="ECPE_0000670101-mRNA-1">
    <property type="protein sequence ID" value="ECPE_0000670101-mRNA-1"/>
    <property type="gene ID" value="ECPE_0000670101"/>
</dbReference>
<dbReference type="EMBL" id="UZAN01043705">
    <property type="protein sequence ID" value="VDP79055.1"/>
    <property type="molecule type" value="Genomic_DNA"/>
</dbReference>
<dbReference type="AlphaFoldDB" id="A0A183AIA3"/>